<dbReference type="Gene3D" id="1.25.40.20">
    <property type="entry name" value="Ankyrin repeat-containing domain"/>
    <property type="match status" value="2"/>
</dbReference>
<dbReference type="InterPro" id="IPR013103">
    <property type="entry name" value="RVT_2"/>
</dbReference>
<dbReference type="InterPro" id="IPR012337">
    <property type="entry name" value="RNaseH-like_sf"/>
</dbReference>
<evidence type="ECO:0000256" key="6">
    <source>
        <dbReference type="SAM" id="MobiDB-lite"/>
    </source>
</evidence>
<feature type="compositionally biased region" description="Basic and acidic residues" evidence="6">
    <location>
        <begin position="194"/>
        <end position="207"/>
    </location>
</feature>
<feature type="compositionally biased region" description="Basic and acidic residues" evidence="6">
    <location>
        <begin position="2900"/>
        <end position="2917"/>
    </location>
</feature>
<evidence type="ECO:0000256" key="3">
    <source>
        <dbReference type="PROSITE-ProRule" id="PRU00023"/>
    </source>
</evidence>
<feature type="coiled-coil region" evidence="5">
    <location>
        <begin position="942"/>
        <end position="1015"/>
    </location>
</feature>
<dbReference type="Pfam" id="PF12796">
    <property type="entry name" value="Ank_2"/>
    <property type="match status" value="1"/>
</dbReference>
<evidence type="ECO:0000259" key="8">
    <source>
        <dbReference type="PROSITE" id="PS50994"/>
    </source>
</evidence>
<dbReference type="SMART" id="SM00343">
    <property type="entry name" value="ZnF_C2HC"/>
    <property type="match status" value="1"/>
</dbReference>
<dbReference type="InterPro" id="IPR046341">
    <property type="entry name" value="SET_dom_sf"/>
</dbReference>
<dbReference type="Gene3D" id="2.170.270.10">
    <property type="entry name" value="SET domain"/>
    <property type="match status" value="1"/>
</dbReference>
<dbReference type="InterPro" id="IPR001584">
    <property type="entry name" value="Integrase_cat-core"/>
</dbReference>
<feature type="region of interest" description="Disordered" evidence="6">
    <location>
        <begin position="445"/>
        <end position="465"/>
    </location>
</feature>
<dbReference type="EMBL" id="CAMXCT010001944">
    <property type="protein sequence ID" value="CAI3994370.1"/>
    <property type="molecule type" value="Genomic_DNA"/>
</dbReference>
<keyword evidence="4" id="KW-0479">Metal-binding</keyword>
<keyword evidence="11" id="KW-1185">Reference proteome</keyword>
<feature type="compositionally biased region" description="Low complexity" evidence="6">
    <location>
        <begin position="506"/>
        <end position="521"/>
    </location>
</feature>
<dbReference type="Pfam" id="PF07727">
    <property type="entry name" value="RVT_2"/>
    <property type="match status" value="1"/>
</dbReference>
<gene>
    <name evidence="9" type="ORF">C1SCF055_LOCUS21019</name>
</gene>
<dbReference type="PROSITE" id="PS50994">
    <property type="entry name" value="INTEGRASE"/>
    <property type="match status" value="1"/>
</dbReference>
<proteinExistence type="predicted"/>
<dbReference type="SUPFAM" id="SSF53098">
    <property type="entry name" value="Ribonuclease H-like"/>
    <property type="match status" value="1"/>
</dbReference>
<dbReference type="SUPFAM" id="SSF48403">
    <property type="entry name" value="Ankyrin repeat"/>
    <property type="match status" value="2"/>
</dbReference>
<accession>A0A9P1G1E9</accession>
<dbReference type="GO" id="GO:0015074">
    <property type="term" value="P:DNA integration"/>
    <property type="evidence" value="ECO:0007669"/>
    <property type="project" value="InterPro"/>
</dbReference>
<feature type="compositionally biased region" description="Basic and acidic residues" evidence="6">
    <location>
        <begin position="2962"/>
        <end position="2983"/>
    </location>
</feature>
<dbReference type="PANTHER" id="PTHR24123:SF141">
    <property type="entry name" value="ANKYRIN 2, ISOFORM U"/>
    <property type="match status" value="1"/>
</dbReference>
<feature type="region of interest" description="Disordered" evidence="6">
    <location>
        <begin position="1839"/>
        <end position="1952"/>
    </location>
</feature>
<feature type="region of interest" description="Disordered" evidence="6">
    <location>
        <begin position="2880"/>
        <end position="3057"/>
    </location>
</feature>
<dbReference type="Gene3D" id="2.40.70.10">
    <property type="entry name" value="Acid Proteases"/>
    <property type="match status" value="1"/>
</dbReference>
<reference evidence="10 11" key="2">
    <citation type="submission" date="2024-05" db="EMBL/GenBank/DDBJ databases">
        <authorList>
            <person name="Chen Y."/>
            <person name="Shah S."/>
            <person name="Dougan E. K."/>
            <person name="Thang M."/>
            <person name="Chan C."/>
        </authorList>
    </citation>
    <scope>NUCLEOTIDE SEQUENCE [LARGE SCALE GENOMIC DNA]</scope>
</reference>
<dbReference type="SMART" id="SM00248">
    <property type="entry name" value="ANK"/>
    <property type="match status" value="4"/>
</dbReference>
<feature type="compositionally biased region" description="Basic and acidic residues" evidence="6">
    <location>
        <begin position="1898"/>
        <end position="1909"/>
    </location>
</feature>
<evidence type="ECO:0000256" key="1">
    <source>
        <dbReference type="ARBA" id="ARBA00022737"/>
    </source>
</evidence>
<dbReference type="PROSITE" id="PS50297">
    <property type="entry name" value="ANK_REP_REGION"/>
    <property type="match status" value="1"/>
</dbReference>
<evidence type="ECO:0000256" key="2">
    <source>
        <dbReference type="ARBA" id="ARBA00023043"/>
    </source>
</evidence>
<dbReference type="EMBL" id="CAMXCT030001944">
    <property type="protein sequence ID" value="CAL4781682.1"/>
    <property type="molecule type" value="Genomic_DNA"/>
</dbReference>
<sequence>MDLLGRFGASDSSMTRLLLQSLLRGAFERDLDLETRSLADGLTVKTSRKVLAGEELTISYISKPWCDLARPARRKYLKQNFNFVCLCKACVAPRDVTPRDKRTCGCAPDKAKKGRTALHLAAAAGLPEPCIQLLECPFFNQHNDVDLEGRSALHLAAEAGQMPELEDIATPEARASTAVSPFAGATGPGDGEGGEGRDRDGVRDREPPPSYDGLDPEGTFKTFEKSVRLWEFETDIPRRKQGAKLLRGLTGMAQLAVENMEFEEIATEDGVRNVMRRLKEFFLPHLEVSLPRAFENAVYGKPRQASEGYAEYIARMERAFHRLEKEGVTMPDGATGYILYRHASLTEAQDQRLLTWCDGKYDKSSIVKALRKLDKVVREKSGKSSYFNDEGEGLDEEAYMMEDEDEDNYVYVADGDLDRVFTEEEMMAALASYKEVRDSLREQRNNRGYYPRGKGFGGKNMTKGKGKHRVHIEQLKLRTKCWRCGALGHISRECSAPAPERGKGSMGSSSNAPSSNPSQKSGFFVIGESEGGQSSSVFPVCQDVQHDASHWWLRQFVEERRRKNASGPQSFAQSERAYKSAMSEGFCGIMTQSAHGIVDTAAEGGLVGSKALERLTGELQKHGLTCKWTPKRSSAKGVGGQAKVIGVVLIPLGVGGLNGVLEATVVEGDVPLLLPVKMMKQLKAIIDFSKGIFTITSESIEVPMFELPSGHVTIDILNFADTGFEVSDPDAPCSTSDFQLHVSARAMLAQLGIKKGAAPSLSFPQNSPLSLLGEQGELSAVALRGWRVVMDKIVTIMQFVDQQLAVQEWFPGSSGLLVRPTPLSKEQETVEDVYAQLIVGAEVLPPLKSQEKPSTAASSCIHPKSALKGGGNKSASYIFCKMCMSRWSSPMTAAEIHAGLKEQKKQGPLSQKKEVQKKVRAVEDAEMLEPPYGEEVIASQVTAQAQDQLEKMQHQMQIETEKMRVAQAEMWQELQSQRQESKEKEVVHQRALLAMHQEKEDLEKQLRQMKAAAAAPQEVLEVHSERMPVLRVGAENSEPTTEPDEWVLSGHIPEDRRTDERGIFQEEEQESQNSTSHSCSRTSGGDDLRLSQETWLYATAVKGQRTLNRVLRGHDPHFAASSFQYEKEETEGDWKVMSGQIPPQEGVSVRVKVVLQKRAEAENFFGLEKEKQFNRKQRKMMNRAFEAVTPVVSEVFSPPRVVEEAQRQGLQPGTSFDITEGWDLSKPEIRKKMWRKLKEEDPLLIILSPPCVGFSILQELNLPHMSWEDAVMLISTGLDHLELAMLIAKWQAKRGRYVLFEHPWLARSWHEESVKEVEQMAGMHRVRCDQCMYGLRVDEWGLNMKPTGIMVNSEKIAARMNRTCDHRHFHAPTMNGRPKKAQVYPKEFCKQIILGLKEQMEVDGKLRLKSEVFVEDEDEENSDHEEDPNPEAAAGEAEGDYSISEEEKRQVQKMHRSLGHPQKPEFVRFMRAARVKGEVIRWAAHEFKCPACEARPKPKATRPAAIPRTYQPNRVLGVDLIFLPEVGGKETFPALSILDWGSNYQVVERVENKHPDTVWNTMWSCWFRTFGWPDVIVCDAGKEFSRKFMQLATSCGIVVQPIAAKAPWQQGRTERHGALFKELLAKGREETVISSPEELRRLMQETEMAKNRFSNRSGYSPIQRQIGQWPKVPSELLSDDVIDPGLMDGAVVDDMERSLELRRIAQKAFIEHNARESLRRIEKGRSRVPQEFQAGDYVYVYRVAREKKRKHEIGPRSQEHVPNKASWIGPGTIVAVDGASLWISMFGELWRTAREQCRTATNIEKQGIEEVMRSCKELVEEYKRSSNRKGYRDIRDERWPSDDEIEDGSEESPRKREVRFQEPLEEGEAPVSEGYAPTTPIDSPRGGEIENGETEDSEMSHRRSERTDETIEEPEREARRRSSLTESEIREALRPEEETADRPETEEGDERYQRIVEESIHRSRRLEGLPAIGRPLRVRSRPSADGPYFQETFFISPEEEEDWQEEEEDREDHMRWQKLCKMSQEEPKRDYWELDLKGQKMIRHHVQKRKALFSPEGVKSTPVKLNQMQQQRITIVDGRKNQEERRIEDQWAQGDAKRSRGVWWTGRTEFFLCSKSEGKTEESIETWAVEKKGTEDVDLRTETPEALEGWKMADATEWEKISKSGAVRVLSVEESREVKKKLASEGKLDRILPTRMLRQYKHAEQPNEPPSQKSRLCIRGDKDPDIFDLERFSPTVCTMNLNVVLQLAVNEGMQIGIGDLKNAFCQSQPLMRKNGALYFKQPQEGITGLHPEQIVLIIAGCYGLVDGPLHWRKSLVQTLKMLGYQESKLDPCLFKLFESGKLCGLLAIEVDDILACGKGLHLKKIEELKTLYNFGKWVDLRDSTQGASFNGRRLRVGSKGEILIDMCKFIQERLHEIPLDKGRRSSKKEPVTETERTQARALCGLLNWLSKEGRPDAAGPSSLMSSRLTRMTVEDLIQLNEVVRGLKETAEVTLQVQPLKEMQLAVITDASFGNDGFHSQGGQMILAHEPGLKKGQKVKTNLLWWRSAKLQRVVNSTLAAETQSLSKGIGDLLWMKVLIRELSEEKFNIKEWPAQLASERVLALAKDTSSQELQECLAIVDAKSLFDHLSKESIGGQVCYVLLEHPQFKMVNAEDFEGHSALHLSALKGHLRASEVLLTHPKFTVEAARQRDGMTALHLAAKGGHPDLCMLLLRFPVFAHQLQQPDHFGRTVLGLHGEESEVADKAAWPSAAQLALRTQQLRDIMKLSALETQAPPQPPRPNQEHLAKLAKDCARLVAWTSKAPDFTAEPSVVSTEPPIEEVSIIAHDEGSPQRAALARRKLAEEEVHRLEALWSLKAQLEATRQGGALPVRPALDPATLKSAAEPSTRGHPAELPRSSQSEKPEKQENAEDAKETLEPPTEPSTRGHPAELPRSSQSEKPEKQENAEDAKETLEPPTEPSTRGHPELPRSSHVKREIGDAKAKRAARRRPQQAAFVPAHFKALPTESKQEPQAEPQAESQAPKEPKAAPKRKAKAAKDVKPPKSTIAGVGAMHFRV</sequence>
<dbReference type="InterPro" id="IPR051165">
    <property type="entry name" value="Multifunctional_ANK_Repeat"/>
</dbReference>
<feature type="domain" description="CCHC-type" evidence="7">
    <location>
        <begin position="480"/>
        <end position="494"/>
    </location>
</feature>
<evidence type="ECO:0000313" key="11">
    <source>
        <dbReference type="Proteomes" id="UP001152797"/>
    </source>
</evidence>
<feature type="region of interest" description="Disordered" evidence="6">
    <location>
        <begin position="1412"/>
        <end position="1452"/>
    </location>
</feature>
<keyword evidence="2 3" id="KW-0040">ANK repeat</keyword>
<dbReference type="OrthoDB" id="445340at2759"/>
<feature type="compositionally biased region" description="Acidic residues" evidence="6">
    <location>
        <begin position="1413"/>
        <end position="1429"/>
    </location>
</feature>
<dbReference type="EMBL" id="CAMXCT020001944">
    <property type="protein sequence ID" value="CAL1147745.1"/>
    <property type="molecule type" value="Genomic_DNA"/>
</dbReference>
<feature type="compositionally biased region" description="Basic and acidic residues" evidence="6">
    <location>
        <begin position="1052"/>
        <end position="1064"/>
    </location>
</feature>
<keyword evidence="1" id="KW-0677">Repeat</keyword>
<feature type="region of interest" description="Disordered" evidence="6">
    <location>
        <begin position="1035"/>
        <end position="1086"/>
    </location>
</feature>
<keyword evidence="5" id="KW-0175">Coiled coil</keyword>
<name>A0A9P1G1E9_9DINO</name>
<keyword evidence="4" id="KW-0863">Zinc-finger</keyword>
<feature type="compositionally biased region" description="Basic and acidic residues" evidence="6">
    <location>
        <begin position="2937"/>
        <end position="2954"/>
    </location>
</feature>
<evidence type="ECO:0000259" key="7">
    <source>
        <dbReference type="PROSITE" id="PS50158"/>
    </source>
</evidence>
<comment type="caution">
    <text evidence="9">The sequence shown here is derived from an EMBL/GenBank/DDBJ whole genome shotgun (WGS) entry which is preliminary data.</text>
</comment>
<dbReference type="Pfam" id="PF00098">
    <property type="entry name" value="zf-CCHC"/>
    <property type="match status" value="1"/>
</dbReference>
<evidence type="ECO:0000313" key="10">
    <source>
        <dbReference type="EMBL" id="CAL4781682.1"/>
    </source>
</evidence>
<feature type="compositionally biased region" description="Low complexity" evidence="6">
    <location>
        <begin position="3011"/>
        <end position="3021"/>
    </location>
</feature>
<organism evidence="9">
    <name type="scientific">Cladocopium goreaui</name>
    <dbReference type="NCBI Taxonomy" id="2562237"/>
    <lineage>
        <taxon>Eukaryota</taxon>
        <taxon>Sar</taxon>
        <taxon>Alveolata</taxon>
        <taxon>Dinophyceae</taxon>
        <taxon>Suessiales</taxon>
        <taxon>Symbiodiniaceae</taxon>
        <taxon>Cladocopium</taxon>
    </lineage>
</organism>
<evidence type="ECO:0000313" key="9">
    <source>
        <dbReference type="EMBL" id="CAI3994370.1"/>
    </source>
</evidence>
<feature type="compositionally biased region" description="Basic and acidic residues" evidence="6">
    <location>
        <begin position="1927"/>
        <end position="1952"/>
    </location>
</feature>
<reference evidence="9" key="1">
    <citation type="submission" date="2022-10" db="EMBL/GenBank/DDBJ databases">
        <authorList>
            <person name="Chen Y."/>
            <person name="Dougan E. K."/>
            <person name="Chan C."/>
            <person name="Rhodes N."/>
            <person name="Thang M."/>
        </authorList>
    </citation>
    <scope>NUCLEOTIDE SEQUENCE</scope>
</reference>
<feature type="repeat" description="ANK" evidence="3">
    <location>
        <begin position="2692"/>
        <end position="2714"/>
    </location>
</feature>
<evidence type="ECO:0000256" key="4">
    <source>
        <dbReference type="PROSITE-ProRule" id="PRU00047"/>
    </source>
</evidence>
<dbReference type="Proteomes" id="UP001152797">
    <property type="component" value="Unassembled WGS sequence"/>
</dbReference>
<keyword evidence="4" id="KW-0862">Zinc</keyword>
<dbReference type="SUPFAM" id="SSF82199">
    <property type="entry name" value="SET domain"/>
    <property type="match status" value="1"/>
</dbReference>
<dbReference type="InterPro" id="IPR036770">
    <property type="entry name" value="Ankyrin_rpt-contain_sf"/>
</dbReference>
<feature type="domain" description="Integrase catalytic" evidence="8">
    <location>
        <begin position="1508"/>
        <end position="1669"/>
    </location>
</feature>
<dbReference type="InterPro" id="IPR002110">
    <property type="entry name" value="Ankyrin_rpt"/>
</dbReference>
<feature type="compositionally biased region" description="Basic and acidic residues" evidence="6">
    <location>
        <begin position="1851"/>
        <end position="1862"/>
    </location>
</feature>
<dbReference type="InterPro" id="IPR036397">
    <property type="entry name" value="RNaseH_sf"/>
</dbReference>
<feature type="region of interest" description="Disordered" evidence="6">
    <location>
        <begin position="177"/>
        <end position="219"/>
    </location>
</feature>
<dbReference type="PROSITE" id="PS50158">
    <property type="entry name" value="ZF_CCHC"/>
    <property type="match status" value="1"/>
</dbReference>
<dbReference type="GO" id="GO:0008270">
    <property type="term" value="F:zinc ion binding"/>
    <property type="evidence" value="ECO:0007669"/>
    <property type="project" value="UniProtKB-KW"/>
</dbReference>
<evidence type="ECO:0000256" key="5">
    <source>
        <dbReference type="SAM" id="Coils"/>
    </source>
</evidence>
<dbReference type="PANTHER" id="PTHR24123">
    <property type="entry name" value="ANKYRIN REPEAT-CONTAINING"/>
    <property type="match status" value="1"/>
</dbReference>
<dbReference type="InterPro" id="IPR001878">
    <property type="entry name" value="Znf_CCHC"/>
</dbReference>
<protein>
    <submittedName>
        <fullName evidence="10">GABA transporter 1</fullName>
    </submittedName>
</protein>
<dbReference type="PROSITE" id="PS50088">
    <property type="entry name" value="ANK_REPEAT"/>
    <property type="match status" value="1"/>
</dbReference>
<feature type="region of interest" description="Disordered" evidence="6">
    <location>
        <begin position="494"/>
        <end position="526"/>
    </location>
</feature>
<dbReference type="InterPro" id="IPR021109">
    <property type="entry name" value="Peptidase_aspartic_dom_sf"/>
</dbReference>
<dbReference type="Gene3D" id="3.30.420.10">
    <property type="entry name" value="Ribonuclease H-like superfamily/Ribonuclease H"/>
    <property type="match status" value="1"/>
</dbReference>
<dbReference type="GO" id="GO:0003676">
    <property type="term" value="F:nucleic acid binding"/>
    <property type="evidence" value="ECO:0007669"/>
    <property type="project" value="InterPro"/>
</dbReference>